<feature type="region of interest" description="Disordered" evidence="1">
    <location>
        <begin position="25"/>
        <end position="44"/>
    </location>
</feature>
<feature type="domain" description="DUF3298" evidence="3">
    <location>
        <begin position="226"/>
        <end position="253"/>
    </location>
</feature>
<dbReference type="AlphaFoldDB" id="A0A0A0EY59"/>
<dbReference type="STRING" id="1385517.N800_12205"/>
<evidence type="ECO:0000259" key="3">
    <source>
        <dbReference type="Pfam" id="PF11738"/>
    </source>
</evidence>
<evidence type="ECO:0000313" key="4">
    <source>
        <dbReference type="EMBL" id="KGM55856.1"/>
    </source>
</evidence>
<proteinExistence type="predicted"/>
<keyword evidence="5" id="KW-1185">Reference proteome</keyword>
<feature type="signal peptide" evidence="2">
    <location>
        <begin position="1"/>
        <end position="15"/>
    </location>
</feature>
<sequence>MSRLLIVALVALALAACEREKPAPTPAAVATAEPAPTPVAPPTGLQDVVESQPGYMVGITFPKSAARYPGLAAEIKAYADAARAELVTAAKGRGADGSAAEMYDLSLTFSDVLETPDLVAVAADGSSYTGGAHGNPLLERFVWLPKQNRRLTAERLVPDAKNWKPLSDLIREQLHTALSQRLDADELSPQDRAEMARSAGRMIDEGTAPNATSFRQFEPVPGPGGKLAGLKFVFPPYQVGPYSDGVQSVQLPASTLLPLIGPEYRDLFATQ</sequence>
<gene>
    <name evidence="4" type="ORF">N800_12205</name>
</gene>
<feature type="chain" id="PRO_5011955121" description="DUF3298 domain-containing protein" evidence="2">
    <location>
        <begin position="16"/>
        <end position="271"/>
    </location>
</feature>
<dbReference type="InterPro" id="IPR037126">
    <property type="entry name" value="PdaC/RsiV-like_sf"/>
</dbReference>
<dbReference type="EMBL" id="AVPU01000003">
    <property type="protein sequence ID" value="KGM55856.1"/>
    <property type="molecule type" value="Genomic_DNA"/>
</dbReference>
<dbReference type="PROSITE" id="PS51257">
    <property type="entry name" value="PROKAR_LIPOPROTEIN"/>
    <property type="match status" value="1"/>
</dbReference>
<dbReference type="OrthoDB" id="5637at2"/>
<keyword evidence="2" id="KW-0732">Signal</keyword>
<accession>A0A0A0EY59</accession>
<comment type="caution">
    <text evidence="4">The sequence shown here is derived from an EMBL/GenBank/DDBJ whole genome shotgun (WGS) entry which is preliminary data.</text>
</comment>
<organism evidence="4 5">
    <name type="scientific">Lysobacter daejeonensis GH1-9</name>
    <dbReference type="NCBI Taxonomy" id="1385517"/>
    <lineage>
        <taxon>Bacteria</taxon>
        <taxon>Pseudomonadati</taxon>
        <taxon>Pseudomonadota</taxon>
        <taxon>Gammaproteobacteria</taxon>
        <taxon>Lysobacterales</taxon>
        <taxon>Lysobacteraceae</taxon>
        <taxon>Aerolutibacter</taxon>
    </lineage>
</organism>
<evidence type="ECO:0000313" key="5">
    <source>
        <dbReference type="Proteomes" id="UP000029998"/>
    </source>
</evidence>
<evidence type="ECO:0000256" key="2">
    <source>
        <dbReference type="SAM" id="SignalP"/>
    </source>
</evidence>
<dbReference type="Gene3D" id="3.90.640.20">
    <property type="entry name" value="Heat-shock cognate protein, ATPase"/>
    <property type="match status" value="1"/>
</dbReference>
<protein>
    <recommendedName>
        <fullName evidence="3">DUF3298 domain-containing protein</fullName>
    </recommendedName>
</protein>
<dbReference type="eggNOG" id="ENOG5031DQ0">
    <property type="taxonomic scope" value="Bacteria"/>
</dbReference>
<dbReference type="Proteomes" id="UP000029998">
    <property type="component" value="Unassembled WGS sequence"/>
</dbReference>
<evidence type="ECO:0000256" key="1">
    <source>
        <dbReference type="SAM" id="MobiDB-lite"/>
    </source>
</evidence>
<name>A0A0A0EY59_9GAMM</name>
<dbReference type="Gene3D" id="3.30.565.40">
    <property type="entry name" value="Fervidobacterium nodosum Rt17-B1 like"/>
    <property type="match status" value="1"/>
</dbReference>
<dbReference type="Pfam" id="PF11738">
    <property type="entry name" value="DUF3298"/>
    <property type="match status" value="1"/>
</dbReference>
<reference evidence="4 5" key="1">
    <citation type="submission" date="2013-08" db="EMBL/GenBank/DDBJ databases">
        <title>Genome sequencing of Lysobacter.</title>
        <authorList>
            <person name="Zhang S."/>
            <person name="Wang G."/>
        </authorList>
    </citation>
    <scope>NUCLEOTIDE SEQUENCE [LARGE SCALE GENOMIC DNA]</scope>
    <source>
        <strain evidence="4 5">GH1-9</strain>
    </source>
</reference>
<dbReference type="InterPro" id="IPR021729">
    <property type="entry name" value="DUF3298"/>
</dbReference>
<dbReference type="RefSeq" id="WP_036134572.1">
    <property type="nucleotide sequence ID" value="NZ_AVPU01000003.1"/>
</dbReference>